<name>A0A0E2BIK8_9LEPT</name>
<dbReference type="GO" id="GO:0016787">
    <property type="term" value="F:hydrolase activity"/>
    <property type="evidence" value="ECO:0007669"/>
    <property type="project" value="UniProtKB-KW"/>
</dbReference>
<keyword evidence="2" id="KW-0378">Hydrolase</keyword>
<reference evidence="2" key="1">
    <citation type="submission" date="2012-10" db="EMBL/GenBank/DDBJ databases">
        <authorList>
            <person name="Harkins D.M."/>
            <person name="Durkin A.S."/>
            <person name="Brinkac L.M."/>
            <person name="Haft D.H."/>
            <person name="Selengut J.D."/>
            <person name="Sanka R."/>
            <person name="DePew J."/>
            <person name="Purushe J."/>
            <person name="Matthias M.A."/>
            <person name="Vinetz J.M."/>
            <person name="Sutton G.G."/>
            <person name="Nierman W.C."/>
            <person name="Fouts D.E."/>
        </authorList>
    </citation>
    <scope>NUCLEOTIDE SEQUENCE [LARGE SCALE GENOMIC DNA]</scope>
    <source>
        <strain evidence="2">MOR084</strain>
    </source>
</reference>
<accession>A0A0E2BIK8</accession>
<dbReference type="Proteomes" id="UP000006329">
    <property type="component" value="Unassembled WGS sequence"/>
</dbReference>
<organism evidence="2 3">
    <name type="scientific">Leptospira santarosai str. MOR084</name>
    <dbReference type="NCBI Taxonomy" id="1049984"/>
    <lineage>
        <taxon>Bacteria</taxon>
        <taxon>Pseudomonadati</taxon>
        <taxon>Spirochaetota</taxon>
        <taxon>Spirochaetia</taxon>
        <taxon>Leptospirales</taxon>
        <taxon>Leptospiraceae</taxon>
        <taxon>Leptospira</taxon>
    </lineage>
</organism>
<proteinExistence type="predicted"/>
<dbReference type="SUPFAM" id="SSF53187">
    <property type="entry name" value="Zn-dependent exopeptidases"/>
    <property type="match status" value="1"/>
</dbReference>
<sequence>MSSDSVPQFPFSYIDRIYNHIIALCEFDRLPGSLEYDLALDYLISELKNQNRELNVLSFPANDSYWNWTLPVGMSHWKDGRDDTKIKFYNDRNLKLLEILIPGESEKEIFFITHLCHPKPSANDNASGPAMFIELIRYFAENKPELSLRFLFTVEYWGTVAYFSKFLELRKDCIAGISLDMVGGDQNLAGSTMIVDEIPHHLTSNLDLFLYDHMNRFAHAGKYRMIGEPILWARTQKVFYTGGSDHYILNDSTVGIPATCLNTYPDRFYHRPEDTPDKISKDTLNLFFSSIVHAIPDFAKSLNQNKERSILLNYASIQKDLVRYLNEKIQSSEKSNLKKDSFMISHFLNLFERKAEIQNSKERTQLFQLMNQLYLRNFGISLQEKLVGGKPKFEKTYLGPLYRNQLFTIISGEEKDRLLNFQSVDPLYFAKCELSINYLTLGYEINEISWLVDYHYKSNHVLFDGLTFFLDLLENYKYLKKLH</sequence>
<gene>
    <name evidence="2" type="ORF">LEP1GSC179_1574</name>
</gene>
<keyword evidence="3" id="KW-1185">Reference proteome</keyword>
<evidence type="ECO:0000259" key="1">
    <source>
        <dbReference type="Pfam" id="PF16254"/>
    </source>
</evidence>
<dbReference type="Gene3D" id="3.40.630.10">
    <property type="entry name" value="Zn peptidases"/>
    <property type="match status" value="1"/>
</dbReference>
<dbReference type="Pfam" id="PF16254">
    <property type="entry name" value="DUF4910"/>
    <property type="match status" value="1"/>
</dbReference>
<feature type="domain" description="DUF4910" evidence="1">
    <location>
        <begin position="53"/>
        <end position="187"/>
    </location>
</feature>
<dbReference type="EC" id="3.4.-.-" evidence="2"/>
<dbReference type="AlphaFoldDB" id="A0A0E2BIK8"/>
<protein>
    <submittedName>
        <fullName evidence="2">Peptidase, M28 family</fullName>
        <ecNumber evidence="2">3.4.-.-</ecNumber>
    </submittedName>
</protein>
<evidence type="ECO:0000313" key="2">
    <source>
        <dbReference type="EMBL" id="EKO34756.1"/>
    </source>
</evidence>
<evidence type="ECO:0000313" key="3">
    <source>
        <dbReference type="Proteomes" id="UP000006329"/>
    </source>
</evidence>
<dbReference type="EMBL" id="AHON02000027">
    <property type="protein sequence ID" value="EKO34756.1"/>
    <property type="molecule type" value="Genomic_DNA"/>
</dbReference>
<dbReference type="RefSeq" id="WP_004484509.1">
    <property type="nucleotide sequence ID" value="NZ_AHON02000027.1"/>
</dbReference>
<comment type="caution">
    <text evidence="2">The sequence shown here is derived from an EMBL/GenBank/DDBJ whole genome shotgun (WGS) entry which is preliminary data.</text>
</comment>
<dbReference type="InterPro" id="IPR032589">
    <property type="entry name" value="DUF4910"/>
</dbReference>